<comment type="subcellular location">
    <subcellularLocation>
        <location evidence="1">Membrane</location>
        <topology evidence="1">Multi-pass membrane protein</topology>
    </subcellularLocation>
</comment>
<keyword evidence="11" id="KW-0732">Signal</keyword>
<gene>
    <name evidence="14" type="ORF">V1479_12600</name>
</gene>
<dbReference type="Pfam" id="PF00497">
    <property type="entry name" value="SBP_bac_3"/>
    <property type="match status" value="1"/>
</dbReference>
<evidence type="ECO:0000256" key="5">
    <source>
        <dbReference type="ARBA" id="ARBA00023065"/>
    </source>
</evidence>
<feature type="transmembrane region" description="Helical" evidence="10">
    <location>
        <begin position="153"/>
        <end position="171"/>
    </location>
</feature>
<dbReference type="SUPFAM" id="SSF53850">
    <property type="entry name" value="Periplasmic binding protein-like II"/>
    <property type="match status" value="1"/>
</dbReference>
<dbReference type="PANTHER" id="PTHR18966">
    <property type="entry name" value="IONOTROPIC GLUTAMATE RECEPTOR"/>
    <property type="match status" value="1"/>
</dbReference>
<organism evidence="14 15">
    <name type="scientific">Neoaquamicrobium sediminum</name>
    <dbReference type="NCBI Taxonomy" id="1849104"/>
    <lineage>
        <taxon>Bacteria</taxon>
        <taxon>Pseudomonadati</taxon>
        <taxon>Pseudomonadota</taxon>
        <taxon>Alphaproteobacteria</taxon>
        <taxon>Hyphomicrobiales</taxon>
        <taxon>Phyllobacteriaceae</taxon>
        <taxon>Neoaquamicrobium</taxon>
    </lineage>
</organism>
<protein>
    <submittedName>
        <fullName evidence="14">Transporter substrate-binding domain-containing protein</fullName>
    </submittedName>
</protein>
<evidence type="ECO:0000256" key="4">
    <source>
        <dbReference type="ARBA" id="ARBA00022989"/>
    </source>
</evidence>
<feature type="domain" description="Ionotropic glutamate receptor C-terminal" evidence="13">
    <location>
        <begin position="40"/>
        <end position="368"/>
    </location>
</feature>
<dbReference type="Gene3D" id="3.40.190.10">
    <property type="entry name" value="Periplasmic binding protein-like II"/>
    <property type="match status" value="3"/>
</dbReference>
<keyword evidence="8" id="KW-0325">Glycoprotein</keyword>
<feature type="transmembrane region" description="Helical" evidence="10">
    <location>
        <begin position="212"/>
        <end position="232"/>
    </location>
</feature>
<dbReference type="InterPro" id="IPR001320">
    <property type="entry name" value="Iontro_rcpt_C"/>
</dbReference>
<keyword evidence="6 10" id="KW-0472">Membrane</keyword>
<dbReference type="InterPro" id="IPR015683">
    <property type="entry name" value="Ionotropic_Glu_rcpt"/>
</dbReference>
<evidence type="ECO:0000313" key="14">
    <source>
        <dbReference type="EMBL" id="MEX4008150.1"/>
    </source>
</evidence>
<dbReference type="SMART" id="SM00079">
    <property type="entry name" value="PBPe"/>
    <property type="match status" value="1"/>
</dbReference>
<dbReference type="SMART" id="SM00062">
    <property type="entry name" value="PBPb"/>
    <property type="match status" value="1"/>
</dbReference>
<dbReference type="Proteomes" id="UP001559025">
    <property type="component" value="Unassembled WGS sequence"/>
</dbReference>
<dbReference type="RefSeq" id="WP_368803193.1">
    <property type="nucleotide sequence ID" value="NZ_JAZHFV010000003.1"/>
</dbReference>
<sequence>MRHECRRPALVALFSALLAFAFANIATAQESEQSQPQTGRLTVGVYESPPFVMKDGESFKGMSIDLWERLAADLDIEADYVELDTLRELVSATANGLIDVAVTNLTITRDRAESIDFTHPWFDAGLRIMVNEERTAGFWDVIAGLQSSGHLRAYGWIVATILAATVLLTFFDRRFDKNFPQRWRDGIAESFYTVMSVATSGKPPSRSNLFGWVGRIWQGLWLVCGVAVLAYVTSSVTSVMTTLSLTNQINSVEDLPGRPVAVFSGSVAETYARRAGMDARTFAHLGEAVDALVQGRVAAVIADAPVLEYYAHSNPQQPVTVVGPIFEPDKYGFALPQGSNLTRPLTVELIGAHENGVIEEIRARYFGD</sequence>
<feature type="chain" id="PRO_5045690267" evidence="11">
    <location>
        <begin position="29"/>
        <end position="368"/>
    </location>
</feature>
<evidence type="ECO:0000256" key="1">
    <source>
        <dbReference type="ARBA" id="ARBA00004141"/>
    </source>
</evidence>
<evidence type="ECO:0000256" key="2">
    <source>
        <dbReference type="ARBA" id="ARBA00022448"/>
    </source>
</evidence>
<evidence type="ECO:0000313" key="15">
    <source>
        <dbReference type="Proteomes" id="UP001559025"/>
    </source>
</evidence>
<evidence type="ECO:0000256" key="3">
    <source>
        <dbReference type="ARBA" id="ARBA00022692"/>
    </source>
</evidence>
<feature type="domain" description="Solute-binding protein family 3/N-terminal" evidence="12">
    <location>
        <begin position="40"/>
        <end position="368"/>
    </location>
</feature>
<keyword evidence="2" id="KW-0813">Transport</keyword>
<keyword evidence="7" id="KW-0675">Receptor</keyword>
<evidence type="ECO:0000256" key="6">
    <source>
        <dbReference type="ARBA" id="ARBA00023136"/>
    </source>
</evidence>
<keyword evidence="5" id="KW-0406">Ion transport</keyword>
<keyword evidence="15" id="KW-1185">Reference proteome</keyword>
<feature type="signal peptide" evidence="11">
    <location>
        <begin position="1"/>
        <end position="28"/>
    </location>
</feature>
<evidence type="ECO:0000259" key="13">
    <source>
        <dbReference type="SMART" id="SM00079"/>
    </source>
</evidence>
<keyword evidence="3 10" id="KW-0812">Transmembrane</keyword>
<accession>A0ABV3WUE1</accession>
<comment type="caution">
    <text evidence="14">The sequence shown here is derived from an EMBL/GenBank/DDBJ whole genome shotgun (WGS) entry which is preliminary data.</text>
</comment>
<evidence type="ECO:0000256" key="7">
    <source>
        <dbReference type="ARBA" id="ARBA00023170"/>
    </source>
</evidence>
<evidence type="ECO:0000256" key="10">
    <source>
        <dbReference type="SAM" id="Phobius"/>
    </source>
</evidence>
<keyword evidence="9" id="KW-0407">Ion channel</keyword>
<reference evidence="14 15" key="1">
    <citation type="submission" date="2024-01" db="EMBL/GenBank/DDBJ databases">
        <title>New evidence supports the origin of RcGTA from prophage.</title>
        <authorList>
            <person name="Xu Y."/>
            <person name="Liu B."/>
            <person name="Chen F."/>
        </authorList>
    </citation>
    <scope>NUCLEOTIDE SEQUENCE [LARGE SCALE GENOMIC DNA]</scope>
    <source>
        <strain evidence="14 15">CBW1107-2</strain>
    </source>
</reference>
<dbReference type="InterPro" id="IPR001638">
    <property type="entry name" value="Solute-binding_3/MltF_N"/>
</dbReference>
<evidence type="ECO:0000256" key="11">
    <source>
        <dbReference type="SAM" id="SignalP"/>
    </source>
</evidence>
<evidence type="ECO:0000259" key="12">
    <source>
        <dbReference type="SMART" id="SM00062"/>
    </source>
</evidence>
<name>A0ABV3WUE1_9HYPH</name>
<evidence type="ECO:0000256" key="9">
    <source>
        <dbReference type="ARBA" id="ARBA00023303"/>
    </source>
</evidence>
<proteinExistence type="predicted"/>
<evidence type="ECO:0000256" key="8">
    <source>
        <dbReference type="ARBA" id="ARBA00023180"/>
    </source>
</evidence>
<keyword evidence="4 10" id="KW-1133">Transmembrane helix</keyword>
<dbReference type="EMBL" id="JAZHFV010000003">
    <property type="protein sequence ID" value="MEX4008150.1"/>
    <property type="molecule type" value="Genomic_DNA"/>
</dbReference>